<comment type="subcellular location">
    <subcellularLocation>
        <location evidence="1 11">Mitochondrion inner membrane</location>
        <topology evidence="1 11">Single-pass membrane protein</topology>
    </subcellularLocation>
</comment>
<dbReference type="PANTHER" id="PTHR48109:SF4">
    <property type="entry name" value="DIHYDROOROTATE DEHYDROGENASE (QUINONE), MITOCHONDRIAL"/>
    <property type="match status" value="1"/>
</dbReference>
<dbReference type="STRING" id="4955.A0A1G4M7P8"/>
<dbReference type="EMBL" id="LT598489">
    <property type="protein sequence ID" value="SCV99866.1"/>
    <property type="molecule type" value="Genomic_DNA"/>
</dbReference>
<organism evidence="13 14">
    <name type="scientific">Lachancea fermentati</name>
    <name type="common">Zygosaccharomyces fermentati</name>
    <dbReference type="NCBI Taxonomy" id="4955"/>
    <lineage>
        <taxon>Eukaryota</taxon>
        <taxon>Fungi</taxon>
        <taxon>Dikarya</taxon>
        <taxon>Ascomycota</taxon>
        <taxon>Saccharomycotina</taxon>
        <taxon>Saccharomycetes</taxon>
        <taxon>Saccharomycetales</taxon>
        <taxon>Saccharomycetaceae</taxon>
        <taxon>Lachancea</taxon>
    </lineage>
</organism>
<comment type="pathway">
    <text evidence="2 11">Pyrimidine metabolism; UMP biosynthesis via de novo pathway; orotate from (S)-dihydroorotate (quinone route): step 1/1.</text>
</comment>
<keyword evidence="11" id="KW-0496">Mitochondrion</keyword>
<gene>
    <name evidence="13" type="ORF">LAFE_0B04236G</name>
</gene>
<evidence type="ECO:0000256" key="6">
    <source>
        <dbReference type="ARBA" id="ARBA00022630"/>
    </source>
</evidence>
<dbReference type="CDD" id="cd04738">
    <property type="entry name" value="DHOD_2_like"/>
    <property type="match status" value="1"/>
</dbReference>
<dbReference type="EC" id="1.3.5.2" evidence="4 11"/>
<name>A0A1G4M7P8_LACFM</name>
<dbReference type="InterPro" id="IPR005720">
    <property type="entry name" value="Dihydroorotate_DH_cat"/>
</dbReference>
<evidence type="ECO:0000256" key="11">
    <source>
        <dbReference type="RuleBase" id="RU361255"/>
    </source>
</evidence>
<protein>
    <recommendedName>
        <fullName evidence="5 11">Dihydroorotate dehydrogenase (quinone), mitochondrial</fullName>
        <shortName evidence="11">DHOdehase</shortName>
        <ecNumber evidence="4 11">1.3.5.2</ecNumber>
    </recommendedName>
</protein>
<dbReference type="GO" id="GO:0106430">
    <property type="term" value="F:dihydroorotate dehydrogenase (quinone) activity"/>
    <property type="evidence" value="ECO:0007669"/>
    <property type="project" value="UniProtKB-EC"/>
</dbReference>
<evidence type="ECO:0000256" key="10">
    <source>
        <dbReference type="ARBA" id="ARBA00048639"/>
    </source>
</evidence>
<dbReference type="NCBIfam" id="NF003652">
    <property type="entry name" value="PRK05286.2-5"/>
    <property type="match status" value="1"/>
</dbReference>
<keyword evidence="9" id="KW-0472">Membrane</keyword>
<comment type="catalytic activity">
    <reaction evidence="10 11">
        <text>(S)-dihydroorotate + a quinone = orotate + a quinol</text>
        <dbReference type="Rhea" id="RHEA:30187"/>
        <dbReference type="ChEBI" id="CHEBI:24646"/>
        <dbReference type="ChEBI" id="CHEBI:30839"/>
        <dbReference type="ChEBI" id="CHEBI:30864"/>
        <dbReference type="ChEBI" id="CHEBI:132124"/>
        <dbReference type="EC" id="1.3.5.2"/>
    </reaction>
</comment>
<dbReference type="OMA" id="VYCYSAL"/>
<keyword evidence="14" id="KW-1185">Reference proteome</keyword>
<evidence type="ECO:0000313" key="13">
    <source>
        <dbReference type="EMBL" id="SCV99866.1"/>
    </source>
</evidence>
<evidence type="ECO:0000256" key="9">
    <source>
        <dbReference type="ARBA" id="ARBA00023136"/>
    </source>
</evidence>
<dbReference type="InterPro" id="IPR013785">
    <property type="entry name" value="Aldolase_TIM"/>
</dbReference>
<dbReference type="PANTHER" id="PTHR48109">
    <property type="entry name" value="DIHYDROOROTATE DEHYDROGENASE (QUINONE), MITOCHONDRIAL-RELATED"/>
    <property type="match status" value="1"/>
</dbReference>
<evidence type="ECO:0000256" key="7">
    <source>
        <dbReference type="ARBA" id="ARBA00022643"/>
    </source>
</evidence>
<dbReference type="GO" id="GO:0005743">
    <property type="term" value="C:mitochondrial inner membrane"/>
    <property type="evidence" value="ECO:0007669"/>
    <property type="project" value="UniProtKB-SubCell"/>
</dbReference>
<proteinExistence type="inferred from homology"/>
<dbReference type="NCBIfam" id="NF003645">
    <property type="entry name" value="PRK05286.1-2"/>
    <property type="match status" value="1"/>
</dbReference>
<evidence type="ECO:0000256" key="5">
    <source>
        <dbReference type="ARBA" id="ARBA00017599"/>
    </source>
</evidence>
<dbReference type="GO" id="GO:0006207">
    <property type="term" value="P:'de novo' pyrimidine nucleobase biosynthetic process"/>
    <property type="evidence" value="ECO:0007669"/>
    <property type="project" value="InterPro"/>
</dbReference>
<dbReference type="Gene3D" id="3.20.20.70">
    <property type="entry name" value="Aldolase class I"/>
    <property type="match status" value="1"/>
</dbReference>
<evidence type="ECO:0000259" key="12">
    <source>
        <dbReference type="Pfam" id="PF01180"/>
    </source>
</evidence>
<dbReference type="GO" id="GO:0044205">
    <property type="term" value="P:'de novo' UMP biosynthetic process"/>
    <property type="evidence" value="ECO:0007669"/>
    <property type="project" value="UniProtKB-UniPathway"/>
</dbReference>
<keyword evidence="7 11" id="KW-0288">FMN</keyword>
<dbReference type="Proteomes" id="UP000190831">
    <property type="component" value="Chromosome B"/>
</dbReference>
<dbReference type="AlphaFoldDB" id="A0A1G4M7P8"/>
<keyword evidence="8 11" id="KW-0560">Oxidoreductase</keyword>
<dbReference type="NCBIfam" id="TIGR01036">
    <property type="entry name" value="pyrD_sub2"/>
    <property type="match status" value="1"/>
</dbReference>
<dbReference type="InterPro" id="IPR005719">
    <property type="entry name" value="Dihydroorotate_DH_2"/>
</dbReference>
<sequence length="441" mass="47939">MSLARGLTSKFLGKGHNYFYSNNRIPLKSAFSGAKLVLYSASFVGGTVAGYYLMNSRSAIHEYLLCPIIRLATPDAEEGHKLGIFLLKWGLAPKLLFDKDDEILHVKAFGKTITNPIGCAAGLDKNGEAVDGIFQSGFGYHEIGSITPLPQPGNPRPRFFRLPQDEAVINRYGFNSNGHDFVHSLLTNRVSAFLNSYFEDKSIANLSLYKDKLLAINLGKNKNGDEVNDYLKGVEKFQSLADVLVINVSSPNTPGLRDLQNEAKLTDLLTQVVKKRDELVNHGNALGAEAHKPPVMVKIAPDLTEPELQSIAEAAKRSKVDGIIVSNTTIQRPDSLITPDPELKNQTGGLSGKPLKPFALKALKNVSKYTKDSGLVLVGCGGISSAQDVLEFGRAGASFVEVYTAFAYKGPAIVSKIKDDVTAELKKEGKTWMDIVGEDNK</sequence>
<dbReference type="PROSITE" id="PS00912">
    <property type="entry name" value="DHODEHASE_2"/>
    <property type="match status" value="1"/>
</dbReference>
<dbReference type="Pfam" id="PF01180">
    <property type="entry name" value="DHO_dh"/>
    <property type="match status" value="1"/>
</dbReference>
<dbReference type="UniPathway" id="UPA00070">
    <property type="reaction ID" value="UER00946"/>
</dbReference>
<evidence type="ECO:0000256" key="8">
    <source>
        <dbReference type="ARBA" id="ARBA00023002"/>
    </source>
</evidence>
<evidence type="ECO:0000256" key="2">
    <source>
        <dbReference type="ARBA" id="ARBA00005161"/>
    </source>
</evidence>
<keyword evidence="11" id="KW-0999">Mitochondrion inner membrane</keyword>
<comment type="cofactor">
    <cofactor evidence="11">
        <name>FMN</name>
        <dbReference type="ChEBI" id="CHEBI:58210"/>
    </cofactor>
    <text evidence="11">Binds 1 FMN per subunit.</text>
</comment>
<evidence type="ECO:0000256" key="3">
    <source>
        <dbReference type="ARBA" id="ARBA00005359"/>
    </source>
</evidence>
<feature type="domain" description="Dihydroorotate dehydrogenase catalytic" evidence="12">
    <location>
        <begin position="104"/>
        <end position="424"/>
    </location>
</feature>
<dbReference type="InterPro" id="IPR050074">
    <property type="entry name" value="DHO_dehydrogenase"/>
</dbReference>
<evidence type="ECO:0000313" key="14">
    <source>
        <dbReference type="Proteomes" id="UP000190831"/>
    </source>
</evidence>
<accession>A0A1G4M7P8</accession>
<reference evidence="14" key="1">
    <citation type="submission" date="2016-03" db="EMBL/GenBank/DDBJ databases">
        <authorList>
            <person name="Devillers H."/>
        </authorList>
    </citation>
    <scope>NUCLEOTIDE SEQUENCE [LARGE SCALE GENOMIC DNA]</scope>
</reference>
<dbReference type="SUPFAM" id="SSF51395">
    <property type="entry name" value="FMN-linked oxidoreductases"/>
    <property type="match status" value="1"/>
</dbReference>
<dbReference type="PROSITE" id="PS00911">
    <property type="entry name" value="DHODEHASE_1"/>
    <property type="match status" value="1"/>
</dbReference>
<dbReference type="InterPro" id="IPR001295">
    <property type="entry name" value="Dihydroorotate_DH_CS"/>
</dbReference>
<keyword evidence="6 11" id="KW-0285">Flavoprotein</keyword>
<dbReference type="OrthoDB" id="14784at2759"/>
<comment type="similarity">
    <text evidence="3 11">Belongs to the dihydroorotate dehydrogenase family. Type 2 subfamily.</text>
</comment>
<evidence type="ECO:0000256" key="1">
    <source>
        <dbReference type="ARBA" id="ARBA00004434"/>
    </source>
</evidence>
<evidence type="ECO:0000256" key="4">
    <source>
        <dbReference type="ARBA" id="ARBA00012791"/>
    </source>
</evidence>